<dbReference type="EMBL" id="JACIDX010000001">
    <property type="protein sequence ID" value="MBB3953474.1"/>
    <property type="molecule type" value="Genomic_DNA"/>
</dbReference>
<organism evidence="2 3">
    <name type="scientific">Novosphingobium sediminicola</name>
    <dbReference type="NCBI Taxonomy" id="563162"/>
    <lineage>
        <taxon>Bacteria</taxon>
        <taxon>Pseudomonadati</taxon>
        <taxon>Pseudomonadota</taxon>
        <taxon>Alphaproteobacteria</taxon>
        <taxon>Sphingomonadales</taxon>
        <taxon>Sphingomonadaceae</taxon>
        <taxon>Novosphingobium</taxon>
    </lineage>
</organism>
<dbReference type="AlphaFoldDB" id="A0A7W6CBF7"/>
<protein>
    <submittedName>
        <fullName evidence="2">Pilus assembly protein Flp/PilA</fullName>
    </submittedName>
</protein>
<keyword evidence="1" id="KW-0812">Transmembrane</keyword>
<dbReference type="RefSeq" id="WP_183622123.1">
    <property type="nucleotide sequence ID" value="NZ_JACIDX010000001.1"/>
</dbReference>
<evidence type="ECO:0000313" key="3">
    <source>
        <dbReference type="Proteomes" id="UP000548867"/>
    </source>
</evidence>
<proteinExistence type="predicted"/>
<name>A0A7W6CBF7_9SPHN</name>
<evidence type="ECO:0000256" key="1">
    <source>
        <dbReference type="SAM" id="Phobius"/>
    </source>
</evidence>
<keyword evidence="1" id="KW-1133">Transmembrane helix</keyword>
<comment type="caution">
    <text evidence="2">The sequence shown here is derived from an EMBL/GenBank/DDBJ whole genome shotgun (WGS) entry which is preliminary data.</text>
</comment>
<keyword evidence="3" id="KW-1185">Reference proteome</keyword>
<accession>A0A7W6CBF7</accession>
<feature type="transmembrane region" description="Helical" evidence="1">
    <location>
        <begin position="20"/>
        <end position="41"/>
    </location>
</feature>
<keyword evidence="1" id="KW-0472">Membrane</keyword>
<dbReference type="Proteomes" id="UP000548867">
    <property type="component" value="Unassembled WGS sequence"/>
</dbReference>
<evidence type="ECO:0000313" key="2">
    <source>
        <dbReference type="EMBL" id="MBB3953474.1"/>
    </source>
</evidence>
<gene>
    <name evidence="2" type="ORF">GGR38_000386</name>
</gene>
<sequence>MSITEILARLHRDKSGLAAVEYALLCGLVVLVMIASLNGMANVIGQTWNHVSSEAQTAVQQSTGG</sequence>
<reference evidence="2 3" key="1">
    <citation type="submission" date="2020-08" db="EMBL/GenBank/DDBJ databases">
        <title>Genomic Encyclopedia of Type Strains, Phase IV (KMG-IV): sequencing the most valuable type-strain genomes for metagenomic binning, comparative biology and taxonomic classification.</title>
        <authorList>
            <person name="Goeker M."/>
        </authorList>
    </citation>
    <scope>NUCLEOTIDE SEQUENCE [LARGE SCALE GENOMIC DNA]</scope>
    <source>
        <strain evidence="2 3">DSM 27057</strain>
    </source>
</reference>